<feature type="transmembrane region" description="Helical" evidence="7">
    <location>
        <begin position="82"/>
        <end position="102"/>
    </location>
</feature>
<comment type="subcellular location">
    <subcellularLocation>
        <location evidence="1">Cell membrane</location>
        <topology evidence="1">Multi-pass membrane protein</topology>
    </subcellularLocation>
</comment>
<sequence length="185" mass="20508">MNLAKQYLELFLVFFKIGAFTFGGGYAMIPLIRNEVVNKKKWLADNEFMDMLALAQSVPGPISLNTAIFVGNKRLGFKGSLFTGAGIILPSFIIILLIAIVFTQFKDNQVVERIFRGVRPAVVALIVAPLLGLGKSAGIKISNIWVPITVALLVWLLKISPVYIILFSAIFGILYFLFIKQKTKK</sequence>
<dbReference type="PANTHER" id="PTHR43663:SF2">
    <property type="entry name" value="CHROMATE TRANSPORT PROTEIN-RELATED"/>
    <property type="match status" value="1"/>
</dbReference>
<dbReference type="InterPro" id="IPR052518">
    <property type="entry name" value="CHR_Transporter"/>
</dbReference>
<evidence type="ECO:0000256" key="5">
    <source>
        <dbReference type="ARBA" id="ARBA00022989"/>
    </source>
</evidence>
<dbReference type="KEGG" id="pbt:ING2E5B_0785"/>
<dbReference type="PANTHER" id="PTHR43663">
    <property type="entry name" value="CHROMATE TRANSPORT PROTEIN-RELATED"/>
    <property type="match status" value="1"/>
</dbReference>
<dbReference type="HOGENOM" id="CLU_018106_1_2_10"/>
<keyword evidence="4 7" id="KW-0812">Transmembrane</keyword>
<keyword evidence="5 7" id="KW-1133">Transmembrane helix</keyword>
<proteinExistence type="inferred from homology"/>
<feature type="transmembrane region" description="Helical" evidence="7">
    <location>
        <begin position="114"/>
        <end position="134"/>
    </location>
</feature>
<feature type="transmembrane region" description="Helical" evidence="7">
    <location>
        <begin position="7"/>
        <end position="32"/>
    </location>
</feature>
<feature type="transmembrane region" description="Helical" evidence="7">
    <location>
        <begin position="52"/>
        <end position="70"/>
    </location>
</feature>
<dbReference type="GO" id="GO:0015109">
    <property type="term" value="F:chromate transmembrane transporter activity"/>
    <property type="evidence" value="ECO:0007669"/>
    <property type="project" value="InterPro"/>
</dbReference>
<evidence type="ECO:0000313" key="8">
    <source>
        <dbReference type="EMBL" id="CEA15551.1"/>
    </source>
</evidence>
<evidence type="ECO:0000313" key="9">
    <source>
        <dbReference type="Proteomes" id="UP000032417"/>
    </source>
</evidence>
<dbReference type="AlphaFoldDB" id="A0A098BZE7"/>
<dbReference type="GO" id="GO:0005886">
    <property type="term" value="C:plasma membrane"/>
    <property type="evidence" value="ECO:0007669"/>
    <property type="project" value="UniProtKB-SubCell"/>
</dbReference>
<reference evidence="8 9" key="1">
    <citation type="submission" date="2014-08" db="EMBL/GenBank/DDBJ databases">
        <authorList>
            <person name="Wibberg D."/>
        </authorList>
    </citation>
    <scope>NUCLEOTIDE SEQUENCE [LARGE SCALE GENOMIC DNA]</scope>
    <source>
        <strain evidence="9">ING2-E5B</strain>
    </source>
</reference>
<keyword evidence="3" id="KW-1003">Cell membrane</keyword>
<dbReference type="OrthoDB" id="9788907at2"/>
<dbReference type="Proteomes" id="UP000032417">
    <property type="component" value="Chromosome 1"/>
</dbReference>
<comment type="similarity">
    <text evidence="2">Belongs to the chromate ion transporter (CHR) (TC 2.A.51) family.</text>
</comment>
<protein>
    <submittedName>
        <fullName evidence="8">Chromate ion transporter (CHR) family chromate transporter</fullName>
    </submittedName>
</protein>
<evidence type="ECO:0000256" key="7">
    <source>
        <dbReference type="SAM" id="Phobius"/>
    </source>
</evidence>
<accession>A0A098BZE7</accession>
<evidence type="ECO:0000256" key="3">
    <source>
        <dbReference type="ARBA" id="ARBA00022475"/>
    </source>
</evidence>
<evidence type="ECO:0000256" key="1">
    <source>
        <dbReference type="ARBA" id="ARBA00004651"/>
    </source>
</evidence>
<evidence type="ECO:0000256" key="6">
    <source>
        <dbReference type="ARBA" id="ARBA00023136"/>
    </source>
</evidence>
<evidence type="ECO:0000256" key="4">
    <source>
        <dbReference type="ARBA" id="ARBA00022692"/>
    </source>
</evidence>
<dbReference type="PATRIC" id="fig|1562970.3.peg.783"/>
<keyword evidence="9" id="KW-1185">Reference proteome</keyword>
<feature type="transmembrane region" description="Helical" evidence="7">
    <location>
        <begin position="141"/>
        <end position="157"/>
    </location>
</feature>
<organism evidence="8 9">
    <name type="scientific">Fermentimonas caenicola</name>
    <dbReference type="NCBI Taxonomy" id="1562970"/>
    <lineage>
        <taxon>Bacteria</taxon>
        <taxon>Pseudomonadati</taxon>
        <taxon>Bacteroidota</taxon>
        <taxon>Bacteroidia</taxon>
        <taxon>Bacteroidales</taxon>
        <taxon>Dysgonomonadaceae</taxon>
        <taxon>Fermentimonas</taxon>
    </lineage>
</organism>
<dbReference type="EMBL" id="LN515532">
    <property type="protein sequence ID" value="CEA15551.1"/>
    <property type="molecule type" value="Genomic_DNA"/>
</dbReference>
<evidence type="ECO:0000256" key="2">
    <source>
        <dbReference type="ARBA" id="ARBA00005262"/>
    </source>
</evidence>
<dbReference type="InterPro" id="IPR003370">
    <property type="entry name" value="Chromate_transpt"/>
</dbReference>
<dbReference type="Pfam" id="PF02417">
    <property type="entry name" value="Chromate_transp"/>
    <property type="match status" value="1"/>
</dbReference>
<name>A0A098BZE7_9BACT</name>
<gene>
    <name evidence="8" type="ORF">ING2E5B_0785</name>
</gene>
<keyword evidence="6 7" id="KW-0472">Membrane</keyword>